<evidence type="ECO:0000313" key="2">
    <source>
        <dbReference type="Proteomes" id="UP000325577"/>
    </source>
</evidence>
<dbReference type="Proteomes" id="UP000325577">
    <property type="component" value="Linkage Group LG16"/>
</dbReference>
<keyword evidence="2" id="KW-1185">Reference proteome</keyword>
<protein>
    <submittedName>
        <fullName evidence="1">Uncharacterized protein</fullName>
    </submittedName>
</protein>
<dbReference type="EMBL" id="CM018039">
    <property type="protein sequence ID" value="KAA8537239.1"/>
    <property type="molecule type" value="Genomic_DNA"/>
</dbReference>
<proteinExistence type="predicted"/>
<organism evidence="1 2">
    <name type="scientific">Nyssa sinensis</name>
    <dbReference type="NCBI Taxonomy" id="561372"/>
    <lineage>
        <taxon>Eukaryota</taxon>
        <taxon>Viridiplantae</taxon>
        <taxon>Streptophyta</taxon>
        <taxon>Embryophyta</taxon>
        <taxon>Tracheophyta</taxon>
        <taxon>Spermatophyta</taxon>
        <taxon>Magnoliopsida</taxon>
        <taxon>eudicotyledons</taxon>
        <taxon>Gunneridae</taxon>
        <taxon>Pentapetalae</taxon>
        <taxon>asterids</taxon>
        <taxon>Cornales</taxon>
        <taxon>Nyssaceae</taxon>
        <taxon>Nyssa</taxon>
    </lineage>
</organism>
<accession>A0A5J5B3F4</accession>
<gene>
    <name evidence="1" type="ORF">F0562_029719</name>
</gene>
<sequence length="131" mass="14005">MVQSFNSSHGSVIAEGAAAKAAEAALRQQEDDQAECSCIGTAQRNSCSSCSMTASVRVAMLQDDSNGNESHSIEKWAIPNLTLKVLVEPELLEQRLGISEQFPDHVAFGFQYLISGIGSARINTDSQCLQG</sequence>
<evidence type="ECO:0000313" key="1">
    <source>
        <dbReference type="EMBL" id="KAA8537239.1"/>
    </source>
</evidence>
<reference evidence="1 2" key="1">
    <citation type="submission" date="2019-09" db="EMBL/GenBank/DDBJ databases">
        <title>A chromosome-level genome assembly of the Chinese tupelo Nyssa sinensis.</title>
        <authorList>
            <person name="Yang X."/>
            <person name="Kang M."/>
            <person name="Yang Y."/>
            <person name="Xiong H."/>
            <person name="Wang M."/>
            <person name="Zhang Z."/>
            <person name="Wang Z."/>
            <person name="Wu H."/>
            <person name="Ma T."/>
            <person name="Liu J."/>
            <person name="Xi Z."/>
        </authorList>
    </citation>
    <scope>NUCLEOTIDE SEQUENCE [LARGE SCALE GENOMIC DNA]</scope>
    <source>
        <strain evidence="1">J267</strain>
        <tissue evidence="1">Leaf</tissue>
    </source>
</reference>
<dbReference type="AlphaFoldDB" id="A0A5J5B3F4"/>
<name>A0A5J5B3F4_9ASTE</name>